<protein>
    <submittedName>
        <fullName evidence="1">Uncharacterized protein</fullName>
    </submittedName>
</protein>
<dbReference type="EMBL" id="GGEC01075112">
    <property type="protein sequence ID" value="MBX55596.1"/>
    <property type="molecule type" value="Transcribed_RNA"/>
</dbReference>
<reference evidence="1" key="1">
    <citation type="submission" date="2018-02" db="EMBL/GenBank/DDBJ databases">
        <title>Rhizophora mucronata_Transcriptome.</title>
        <authorList>
            <person name="Meera S.P."/>
            <person name="Sreeshan A."/>
            <person name="Augustine A."/>
        </authorList>
    </citation>
    <scope>NUCLEOTIDE SEQUENCE</scope>
    <source>
        <tissue evidence="1">Leaf</tissue>
    </source>
</reference>
<proteinExistence type="predicted"/>
<dbReference type="AlphaFoldDB" id="A0A2P2PLJ1"/>
<name>A0A2P2PLJ1_RHIMU</name>
<organism evidence="1">
    <name type="scientific">Rhizophora mucronata</name>
    <name type="common">Asiatic mangrove</name>
    <dbReference type="NCBI Taxonomy" id="61149"/>
    <lineage>
        <taxon>Eukaryota</taxon>
        <taxon>Viridiplantae</taxon>
        <taxon>Streptophyta</taxon>
        <taxon>Embryophyta</taxon>
        <taxon>Tracheophyta</taxon>
        <taxon>Spermatophyta</taxon>
        <taxon>Magnoliopsida</taxon>
        <taxon>eudicotyledons</taxon>
        <taxon>Gunneridae</taxon>
        <taxon>Pentapetalae</taxon>
        <taxon>rosids</taxon>
        <taxon>fabids</taxon>
        <taxon>Malpighiales</taxon>
        <taxon>Rhizophoraceae</taxon>
        <taxon>Rhizophora</taxon>
    </lineage>
</organism>
<sequence length="57" mass="6828">MSLTSIALQGKEWQIAKDTETNQPNAELILRFIVFFFWFTFANRERRYFLSSVCNFT</sequence>
<accession>A0A2P2PLJ1</accession>
<evidence type="ECO:0000313" key="1">
    <source>
        <dbReference type="EMBL" id="MBX55596.1"/>
    </source>
</evidence>